<feature type="region of interest" description="Disordered" evidence="2">
    <location>
        <begin position="72"/>
        <end position="92"/>
    </location>
</feature>
<feature type="compositionally biased region" description="Polar residues" evidence="2">
    <location>
        <begin position="968"/>
        <end position="978"/>
    </location>
</feature>
<dbReference type="Proteomes" id="UP000075714">
    <property type="component" value="Unassembled WGS sequence"/>
</dbReference>
<dbReference type="OrthoDB" id="568494at2759"/>
<reference evidence="4" key="1">
    <citation type="journal article" date="2016" name="Nat. Commun.">
        <title>The Gonium pectorale genome demonstrates co-option of cell cycle regulation during the evolution of multicellularity.</title>
        <authorList>
            <person name="Hanschen E.R."/>
            <person name="Marriage T.N."/>
            <person name="Ferris P.J."/>
            <person name="Hamaji T."/>
            <person name="Toyoda A."/>
            <person name="Fujiyama A."/>
            <person name="Neme R."/>
            <person name="Noguchi H."/>
            <person name="Minakuchi Y."/>
            <person name="Suzuki M."/>
            <person name="Kawai-Toyooka H."/>
            <person name="Smith D.R."/>
            <person name="Sparks H."/>
            <person name="Anderson J."/>
            <person name="Bakaric R."/>
            <person name="Luria V."/>
            <person name="Karger A."/>
            <person name="Kirschner M.W."/>
            <person name="Durand P.M."/>
            <person name="Michod R.E."/>
            <person name="Nozaki H."/>
            <person name="Olson B.J."/>
        </authorList>
    </citation>
    <scope>NUCLEOTIDE SEQUENCE [LARGE SCALE GENOMIC DNA]</scope>
    <source>
        <strain evidence="4">NIES-2863</strain>
    </source>
</reference>
<feature type="compositionally biased region" description="Pro residues" evidence="2">
    <location>
        <begin position="470"/>
        <end position="479"/>
    </location>
</feature>
<dbReference type="EMBL" id="LSYV01000002">
    <property type="protein sequence ID" value="KXZ56431.1"/>
    <property type="molecule type" value="Genomic_DNA"/>
</dbReference>
<comment type="caution">
    <text evidence="3">The sequence shown here is derived from an EMBL/GenBank/DDBJ whole genome shotgun (WGS) entry which is preliminary data.</text>
</comment>
<feature type="compositionally biased region" description="Low complexity" evidence="2">
    <location>
        <begin position="111"/>
        <end position="120"/>
    </location>
</feature>
<organism evidence="3 4">
    <name type="scientific">Gonium pectorale</name>
    <name type="common">Green alga</name>
    <dbReference type="NCBI Taxonomy" id="33097"/>
    <lineage>
        <taxon>Eukaryota</taxon>
        <taxon>Viridiplantae</taxon>
        <taxon>Chlorophyta</taxon>
        <taxon>core chlorophytes</taxon>
        <taxon>Chlorophyceae</taxon>
        <taxon>CS clade</taxon>
        <taxon>Chlamydomonadales</taxon>
        <taxon>Volvocaceae</taxon>
        <taxon>Gonium</taxon>
    </lineage>
</organism>
<proteinExistence type="predicted"/>
<protein>
    <submittedName>
        <fullName evidence="3">Uncharacterized protein</fullName>
    </submittedName>
</protein>
<feature type="region of interest" description="Disordered" evidence="2">
    <location>
        <begin position="111"/>
        <end position="141"/>
    </location>
</feature>
<gene>
    <name evidence="3" type="ORF">GPECTOR_1g384</name>
</gene>
<accession>A0A150H2Y1</accession>
<name>A0A150H2Y1_GONPE</name>
<dbReference type="STRING" id="33097.A0A150H2Y1"/>
<evidence type="ECO:0000313" key="3">
    <source>
        <dbReference type="EMBL" id="KXZ56431.1"/>
    </source>
</evidence>
<feature type="region of interest" description="Disordered" evidence="2">
    <location>
        <begin position="1005"/>
        <end position="1044"/>
    </location>
</feature>
<keyword evidence="4" id="KW-1185">Reference proteome</keyword>
<feature type="coiled-coil region" evidence="1">
    <location>
        <begin position="222"/>
        <end position="272"/>
    </location>
</feature>
<feature type="region of interest" description="Disordered" evidence="2">
    <location>
        <begin position="401"/>
        <end position="427"/>
    </location>
</feature>
<feature type="compositionally biased region" description="Polar residues" evidence="2">
    <location>
        <begin position="1030"/>
        <end position="1040"/>
    </location>
</feature>
<sequence length="1071" mass="109684">MGDYLKLTKVEVISGIDLEGLNETLKWLVSKGNQKTIADALLQDQIDALRRENNGYKDVLAQLQSKQEELESRLDAKQDRDQGAADASAAASSDAVADLERRLADLEQRVEQSAAQTAAAAERDAADDTAASQEPAGPDLGSQLQELLAGHRALAATVSGLQNELESKPSRSELDQKANRSELDALLHSGVGAAAASNAGKAAPLEVAADGSVDSSALAEAVNKAAAEVAALRGQLAVLQDRMHAKAEQSGLDDLASQVAALRARVAQAAAAAPSRAADEPGQQPAALAASVLQSLAPTMDSLKQRLDDLEMRVAAAGASAAAADDGSSVAAVDAIDTLKDVQPLLKDIYVRVDAKADRSALEDALRRLHDLAAALNGKADVAAVDGLAARVASLPAAAANSRAASPPAGPQSQQSHKSHATLPSEASTPQWIVSHELAETGPPATALDELRSQVTDLSGRVSKLESAAPAPPSTPPADEPPRTPSGIASRASGGLEAVDVPALQSALAALQGQLGELGTRLAGKADAGEVARLELALNSKADLDELAELRLALGGKADAAALGDLQMAVAGKADQAALDEVKVTAALAADLAAGAKGDAENSGADGDDGSGKGSGGGGGYGNLLGAIQNMVADKATKQELAALQGQVAGKASADDVALLHAALDDKASAAELAALASQLSGRAATADEISSLDQRMGDVFAELAKMRADVAALPSAEALAEAAAGGGGASGRVDGGNAAALQRMMTTLSREVGTLREGLDTVAHAANVMAVGLDGTGVRGSVSGLEVRGSESGAAGKENRSPRGGYERLVKLLGTGEYHHKMDAFDPMALQQMAQKLAFLEATMKSPAMGRIGAGGMPGGVDYGMKELERQVKRLATDVRLMKDKVMEPIPVNSGRHGLPPGDHAMLAGRPITGYRCMACDRPLDQLDNQPGPYIPTQQLPVRVPAMAPVADAIRPQARSGRGDPLSPQTSSQRLQYNNDPNVRAVQNWYKDTQGLAAEALPREHVGPHLPPGGWRPSNPGLPVKGQASLPQLSGQRSRGPQDYDPRVVAAAVANGQPVDGANVSLPQIS</sequence>
<feature type="compositionally biased region" description="Basic and acidic residues" evidence="2">
    <location>
        <begin position="72"/>
        <end position="83"/>
    </location>
</feature>
<dbReference type="PANTHER" id="PTHR45615">
    <property type="entry name" value="MYOSIN HEAVY CHAIN, NON-MUSCLE"/>
    <property type="match status" value="1"/>
</dbReference>
<evidence type="ECO:0000256" key="1">
    <source>
        <dbReference type="SAM" id="Coils"/>
    </source>
</evidence>
<feature type="region of interest" description="Disordered" evidence="2">
    <location>
        <begin position="456"/>
        <end position="491"/>
    </location>
</feature>
<feature type="region of interest" description="Disordered" evidence="2">
    <location>
        <begin position="955"/>
        <end position="978"/>
    </location>
</feature>
<keyword evidence="1" id="KW-0175">Coiled coil</keyword>
<dbReference type="AlphaFoldDB" id="A0A150H2Y1"/>
<evidence type="ECO:0000256" key="2">
    <source>
        <dbReference type="SAM" id="MobiDB-lite"/>
    </source>
</evidence>
<evidence type="ECO:0000313" key="4">
    <source>
        <dbReference type="Proteomes" id="UP000075714"/>
    </source>
</evidence>
<dbReference type="PANTHER" id="PTHR45615:SF66">
    <property type="entry name" value="CARD DOMAIN-CONTAINING PROTEIN"/>
    <property type="match status" value="1"/>
</dbReference>